<keyword evidence="3" id="KW-0812">Transmembrane</keyword>
<keyword evidence="2" id="KW-1015">Disulfide bond</keyword>
<dbReference type="AlphaFoldDB" id="A0A8W8MPY5"/>
<keyword evidence="3" id="KW-1133">Transmembrane helix</keyword>
<dbReference type="EnsemblMetazoa" id="G34794.3">
    <property type="protein sequence ID" value="G34794.3:cds"/>
    <property type="gene ID" value="G34794"/>
</dbReference>
<dbReference type="Proteomes" id="UP000005408">
    <property type="component" value="Unassembled WGS sequence"/>
</dbReference>
<protein>
    <recommendedName>
        <fullName evidence="5">UMOD/GP2/OIT3-like D8C domain-containing protein</fullName>
    </recommendedName>
</protein>
<proteinExistence type="predicted"/>
<dbReference type="PANTHER" id="PTHR36191:SF4">
    <property type="entry name" value="VWFD DOMAIN-CONTAINING PROTEIN"/>
    <property type="match status" value="1"/>
</dbReference>
<feature type="domain" description="UMOD/GP2/OIT3-like D8C" evidence="5">
    <location>
        <begin position="67"/>
        <end position="145"/>
    </location>
</feature>
<evidence type="ECO:0000256" key="4">
    <source>
        <dbReference type="SAM" id="SignalP"/>
    </source>
</evidence>
<dbReference type="Pfam" id="PF23283">
    <property type="entry name" value="D8C_UMOD"/>
    <property type="match status" value="2"/>
</dbReference>
<keyword evidence="1 4" id="KW-0732">Signal</keyword>
<dbReference type="EnsemblMetazoa" id="G34794.10">
    <property type="protein sequence ID" value="G34794.10:cds"/>
    <property type="gene ID" value="G34794"/>
</dbReference>
<sequence length="350" mass="39356">MCLIISILFCIICCVTGNENPCDDGNFKLLHTPGLRGGNCIRQTSNVICDHYISDGWYKVLHEDDPKSRKLMETKVAPNFCGTSNPIWLNGTHPVNADGIVNRTVCVVGVRSYCDKQYEIRIKACGVNEYVYYLRKAQSCNEGYCFGKDLPCAKPNPCEPGNSKILHVDGDRSTSCKEKSMSLCDNTFNNEWYRVQKNGIDLKMPNTCVDQYSCGTKYPIYLSGSEPAITDKVVSRKACVNDGNMCTCSRFYNIQLRNCSTYIVYNLTSVQSCPERYCFGTEGNCKKEGEKPSNFLEYILAVVAGIVMLFIIASIVSYILYKKSLRIKSIHSEGKCQTPENEEQLKKQMP</sequence>
<feature type="chain" id="PRO_5042431927" description="UMOD/GP2/OIT3-like D8C domain-containing protein" evidence="4">
    <location>
        <begin position="18"/>
        <end position="350"/>
    </location>
</feature>
<dbReference type="OrthoDB" id="10043005at2759"/>
<organism evidence="6 7">
    <name type="scientific">Magallana gigas</name>
    <name type="common">Pacific oyster</name>
    <name type="synonym">Crassostrea gigas</name>
    <dbReference type="NCBI Taxonomy" id="29159"/>
    <lineage>
        <taxon>Eukaryota</taxon>
        <taxon>Metazoa</taxon>
        <taxon>Spiralia</taxon>
        <taxon>Lophotrochozoa</taxon>
        <taxon>Mollusca</taxon>
        <taxon>Bivalvia</taxon>
        <taxon>Autobranchia</taxon>
        <taxon>Pteriomorphia</taxon>
        <taxon>Ostreida</taxon>
        <taxon>Ostreoidea</taxon>
        <taxon>Ostreidae</taxon>
        <taxon>Magallana</taxon>
    </lineage>
</organism>
<evidence type="ECO:0000313" key="7">
    <source>
        <dbReference type="Proteomes" id="UP000005408"/>
    </source>
</evidence>
<feature type="signal peptide" evidence="4">
    <location>
        <begin position="1"/>
        <end position="17"/>
    </location>
</feature>
<feature type="domain" description="UMOD/GP2/OIT3-like D8C" evidence="5">
    <location>
        <begin position="193"/>
        <end position="278"/>
    </location>
</feature>
<keyword evidence="3" id="KW-0472">Membrane</keyword>
<evidence type="ECO:0000259" key="5">
    <source>
        <dbReference type="Pfam" id="PF23283"/>
    </source>
</evidence>
<dbReference type="OMA" id="FHCGTHA"/>
<evidence type="ECO:0000313" key="6">
    <source>
        <dbReference type="EnsemblMetazoa" id="G34794.4:cds"/>
    </source>
</evidence>
<name>A0A8W8MPY5_MAGGI</name>
<feature type="transmembrane region" description="Helical" evidence="3">
    <location>
        <begin position="295"/>
        <end position="321"/>
    </location>
</feature>
<dbReference type="PANTHER" id="PTHR36191">
    <property type="entry name" value="ENDO/EXONUCLEASE/PHOSPHATASE DOMAIN-CONTAINING PROTEIN-RELATED"/>
    <property type="match status" value="1"/>
</dbReference>
<reference evidence="6" key="1">
    <citation type="submission" date="2022-08" db="UniProtKB">
        <authorList>
            <consortium name="EnsemblMetazoa"/>
        </authorList>
    </citation>
    <scope>IDENTIFICATION</scope>
    <source>
        <strain evidence="6">05x7-T-G4-1.051#20</strain>
    </source>
</reference>
<keyword evidence="7" id="KW-1185">Reference proteome</keyword>
<accession>A0A8W8MPY5</accession>
<dbReference type="EnsemblMetazoa" id="G34794.4">
    <property type="protein sequence ID" value="G34794.4:cds"/>
    <property type="gene ID" value="G34794"/>
</dbReference>
<evidence type="ECO:0000256" key="1">
    <source>
        <dbReference type="ARBA" id="ARBA00022729"/>
    </source>
</evidence>
<dbReference type="EnsemblMetazoa" id="G34794.1">
    <property type="protein sequence ID" value="G34794.1:cds"/>
    <property type="gene ID" value="G34794"/>
</dbReference>
<evidence type="ECO:0000256" key="2">
    <source>
        <dbReference type="ARBA" id="ARBA00023157"/>
    </source>
</evidence>
<dbReference type="InterPro" id="IPR057774">
    <property type="entry name" value="D8C_UMOD/GP2/OIT3-like"/>
</dbReference>
<evidence type="ECO:0000256" key="3">
    <source>
        <dbReference type="SAM" id="Phobius"/>
    </source>
</evidence>